<evidence type="ECO:0000256" key="2">
    <source>
        <dbReference type="SAM" id="Phobius"/>
    </source>
</evidence>
<keyword evidence="4" id="KW-1185">Reference proteome</keyword>
<accession>A0A853EXH7</accession>
<evidence type="ECO:0000256" key="1">
    <source>
        <dbReference type="SAM" id="MobiDB-lite"/>
    </source>
</evidence>
<proteinExistence type="predicted"/>
<evidence type="ECO:0000313" key="4">
    <source>
        <dbReference type="Proteomes" id="UP000561011"/>
    </source>
</evidence>
<protein>
    <recommendedName>
        <fullName evidence="5">DUF916 domain-containing protein</fullName>
    </recommendedName>
</protein>
<reference evidence="3 4" key="1">
    <citation type="submission" date="2020-07" db="EMBL/GenBank/DDBJ databases">
        <title>MOT database genomes.</title>
        <authorList>
            <person name="Joseph S."/>
            <person name="Aduse-Opoku J."/>
            <person name="Hashim A."/>
            <person name="Wade W."/>
            <person name="Curtis M."/>
        </authorList>
    </citation>
    <scope>NUCLEOTIDE SEQUENCE [LARGE SCALE GENOMIC DNA]</scope>
    <source>
        <strain evidence="3 4">DSM 100099</strain>
    </source>
</reference>
<keyword evidence="2" id="KW-1133">Transmembrane helix</keyword>
<comment type="caution">
    <text evidence="3">The sequence shown here is derived from an EMBL/GenBank/DDBJ whole genome shotgun (WGS) entry which is preliminary data.</text>
</comment>
<feature type="transmembrane region" description="Helical" evidence="2">
    <location>
        <begin position="311"/>
        <end position="331"/>
    </location>
</feature>
<keyword evidence="2" id="KW-0472">Membrane</keyword>
<feature type="compositionally biased region" description="Low complexity" evidence="1">
    <location>
        <begin position="40"/>
        <end position="49"/>
    </location>
</feature>
<evidence type="ECO:0008006" key="5">
    <source>
        <dbReference type="Google" id="ProtNLM"/>
    </source>
</evidence>
<dbReference type="AlphaFoldDB" id="A0A853EXH7"/>
<dbReference type="RefSeq" id="WP_179913898.1">
    <property type="nucleotide sequence ID" value="NZ_JACBYE010000036.1"/>
</dbReference>
<gene>
    <name evidence="3" type="ORF">HZZ10_13520</name>
</gene>
<dbReference type="EMBL" id="JACBYE010000036">
    <property type="protein sequence ID" value="NYS94534.1"/>
    <property type="molecule type" value="Genomic_DNA"/>
</dbReference>
<name>A0A853EXH7_9MICO</name>
<sequence>MTASPGSRTDAERLRAAVARLLAVLTLVIVTAALGPVPAAGASAPDPASQVSWSVSPASAEGPDGRRTIDVAVPPGGSVQEHVLVRNLSEHAVTFDITANDGYLTASGRFDMRPRSHAPVEAGAWVDVVSTLELGAGDSAVVPVLLQVPADATPGDYSAGVAASVVTSADGLVSTEHRVGVRVDVRVAGDLAPALALDDLEAHYVQSWNPFTPGAVTVSSTVANTGNVRLRSEVSSSIAPWSGRALSVATQTPDLSPGAQTPVVVTTERVWPLGPLRTTVALHPAADTEVAAGAGAGADTIAPVVQTFTTWALPVPQLLVVLGALAMVLALRSAVRGRRRRLALLIAEAKQAGIAEATGRHGAVRDA</sequence>
<feature type="region of interest" description="Disordered" evidence="1">
    <location>
        <begin position="40"/>
        <end position="64"/>
    </location>
</feature>
<evidence type="ECO:0000313" key="3">
    <source>
        <dbReference type="EMBL" id="NYS94534.1"/>
    </source>
</evidence>
<dbReference type="Proteomes" id="UP000561011">
    <property type="component" value="Unassembled WGS sequence"/>
</dbReference>
<organism evidence="3 4">
    <name type="scientific">Sanguibacter inulinus</name>
    <dbReference type="NCBI Taxonomy" id="60922"/>
    <lineage>
        <taxon>Bacteria</taxon>
        <taxon>Bacillati</taxon>
        <taxon>Actinomycetota</taxon>
        <taxon>Actinomycetes</taxon>
        <taxon>Micrococcales</taxon>
        <taxon>Sanguibacteraceae</taxon>
        <taxon>Sanguibacter</taxon>
    </lineage>
</organism>
<keyword evidence="2" id="KW-0812">Transmembrane</keyword>